<proteinExistence type="predicted"/>
<organism evidence="1 2">
    <name type="scientific">Zarea fungicola</name>
    <dbReference type="NCBI Taxonomy" id="93591"/>
    <lineage>
        <taxon>Eukaryota</taxon>
        <taxon>Fungi</taxon>
        <taxon>Dikarya</taxon>
        <taxon>Ascomycota</taxon>
        <taxon>Pezizomycotina</taxon>
        <taxon>Sordariomycetes</taxon>
        <taxon>Hypocreomycetidae</taxon>
        <taxon>Hypocreales</taxon>
        <taxon>Cordycipitaceae</taxon>
        <taxon>Zarea</taxon>
    </lineage>
</organism>
<sequence>MRARYKWSGGTGLVTLSDDASLKDVVEELKNKTLLSDFDIKFGPPAAMKTVDMREMDQPAKLLGLHGETLTLVAIDVRPLPLAGHSDVGSSRLQRLGRQKAELQDVNVPWGERDGTLCKSMLSVVPSTRINRDIVLRVMPSDNSCLFTAFGGALPQQVPPSRLRGMMADYIQQHLDVYSEAILGVSPDQYCRSIVDPDRWGGGIELSILSSIFDIKICTFDVETRNLISFGEGKRDLCALVYSGIHYDRIAFSYSEHPYNEPTLPPEMDRTTWPVEDEEILMKANELVERLHAVHYFTNMDGLVLECDVAGCGWIGSGQADGQRHAEQTGHTQLSEIVDADADTVQKCNINGCGFIGQGETAARVHSQDTGHKAYSVIEDW</sequence>
<reference evidence="1" key="1">
    <citation type="submission" date="2022-08" db="EMBL/GenBank/DDBJ databases">
        <title>Genome Sequence of Lecanicillium fungicola.</title>
        <authorList>
            <person name="Buettner E."/>
        </authorList>
    </citation>
    <scope>NUCLEOTIDE SEQUENCE</scope>
    <source>
        <strain evidence="1">Babe33</strain>
    </source>
</reference>
<evidence type="ECO:0000313" key="2">
    <source>
        <dbReference type="Proteomes" id="UP001143910"/>
    </source>
</evidence>
<protein>
    <submittedName>
        <fullName evidence="1">Uncharacterized protein</fullName>
    </submittedName>
</protein>
<dbReference type="EMBL" id="JANJQO010000024">
    <property type="protein sequence ID" value="KAJ2983580.1"/>
    <property type="molecule type" value="Genomic_DNA"/>
</dbReference>
<evidence type="ECO:0000313" key="1">
    <source>
        <dbReference type="EMBL" id="KAJ2983580.1"/>
    </source>
</evidence>
<accession>A0ACC1NW80</accession>
<gene>
    <name evidence="1" type="ORF">NQ176_g610</name>
</gene>
<comment type="caution">
    <text evidence="1">The sequence shown here is derived from an EMBL/GenBank/DDBJ whole genome shotgun (WGS) entry which is preliminary data.</text>
</comment>
<keyword evidence="2" id="KW-1185">Reference proteome</keyword>
<dbReference type="Proteomes" id="UP001143910">
    <property type="component" value="Unassembled WGS sequence"/>
</dbReference>
<name>A0ACC1NW80_9HYPO</name>